<dbReference type="GO" id="GO:0004519">
    <property type="term" value="F:endonuclease activity"/>
    <property type="evidence" value="ECO:0007669"/>
    <property type="project" value="UniProtKB-KW"/>
</dbReference>
<dbReference type="InterPro" id="IPR041685">
    <property type="entry name" value="AAA_GajA/Old/RecF-like"/>
</dbReference>
<reference evidence="3 4" key="1">
    <citation type="submission" date="2018-05" db="EMBL/GenBank/DDBJ databases">
        <title>Complete genome sequence of the Type Strain of Streptomyces spongiicola HNM0071, the producer of staurosporine.</title>
        <authorList>
            <person name="Zhou S."/>
            <person name="Huang X."/>
        </authorList>
    </citation>
    <scope>NUCLEOTIDE SEQUENCE [LARGE SCALE GENOMIC DNA]</scope>
    <source>
        <strain evidence="3 4">HNM0071</strain>
    </source>
</reference>
<accession>A0ABN5KIV4</accession>
<dbReference type="PANTHER" id="PTHR43581:SF4">
    <property type="entry name" value="ATP_GTP PHOSPHATASE"/>
    <property type="match status" value="1"/>
</dbReference>
<name>A0ABN5KIV4_9ACTN</name>
<dbReference type="SUPFAM" id="SSF52540">
    <property type="entry name" value="P-loop containing nucleoside triphosphate hydrolases"/>
    <property type="match status" value="1"/>
</dbReference>
<protein>
    <submittedName>
        <fullName evidence="3">ATP-dependent endonuclease</fullName>
    </submittedName>
</protein>
<keyword evidence="4" id="KW-1185">Reference proteome</keyword>
<evidence type="ECO:0000313" key="4">
    <source>
        <dbReference type="Proteomes" id="UP000245051"/>
    </source>
</evidence>
<sequence length="633" mass="70381">MRMIRARIENFRCLQLAEVRFDNVTSIIGPNGVGKSTILRALDWFFNGEKGTSLSVDDLCVNAKGSRILVEVEFDSLTPDDRNELGYYAPEGVDSVLIRRTWQNGEDKITGKGLTFPPFELVRSQLSATTKRKAYNTLREERPELSLPSAGSEALVDEAMIVWERNHPDQLEESEIQATNFFGFAGKGKLSSLFEFILVSADLRALEESTDTRSAIFGRIIERAVDRRVADTELAELDARLNLERAQISTKNFGPQLELISKELTKAVEVFSAGRDVLVSPVESSHKPVKASFKVSILDGPVETGVERQGHGFQRAMIIAALKLLSDRGSEGPRSKAVCLAIEEPELYQHPVQARAFSQVLRKIAEDPNQRAQVAYATHNPIFVDPHHFHEIRRISRVGKGSFERAISIAHVRVEDVLEALSGFVPEDRVRKQIGAAILHRLAEALFASAVVLVEGDTDKAVLEGCATRSGCPLAVEGIHVADAGNKTAIYLNHAILNLLGIPCFVVFDADSGVGVRMEQKGRTQRDIWNAEISERTENHRLFLYLGHHNKPDWPPTHAESDFAVFADRLEELISNEWPEWGVKINELIESGLGYSEKNSYTYARASIEAEGEPPIVIKQIIENVKAMAREGQ</sequence>
<dbReference type="RefSeq" id="WP_109294597.1">
    <property type="nucleotide sequence ID" value="NZ_CP029254.1"/>
</dbReference>
<feature type="domain" description="Endonuclease GajA/Old nuclease/RecF-like AAA" evidence="1">
    <location>
        <begin position="2"/>
        <end position="384"/>
    </location>
</feature>
<proteinExistence type="predicted"/>
<dbReference type="PANTHER" id="PTHR43581">
    <property type="entry name" value="ATP/GTP PHOSPHATASE"/>
    <property type="match status" value="1"/>
</dbReference>
<keyword evidence="3" id="KW-0378">Hydrolase</keyword>
<evidence type="ECO:0000313" key="3">
    <source>
        <dbReference type="EMBL" id="AWK09628.1"/>
    </source>
</evidence>
<dbReference type="InterPro" id="IPR051396">
    <property type="entry name" value="Bact_Antivir_Def_Nuclease"/>
</dbReference>
<keyword evidence="3" id="KW-0255">Endonuclease</keyword>
<dbReference type="CDD" id="cd01026">
    <property type="entry name" value="TOPRIM_OLD"/>
    <property type="match status" value="1"/>
</dbReference>
<evidence type="ECO:0000259" key="2">
    <source>
        <dbReference type="Pfam" id="PF20469"/>
    </source>
</evidence>
<keyword evidence="3" id="KW-0540">Nuclease</keyword>
<dbReference type="EMBL" id="CP029254">
    <property type="protein sequence ID" value="AWK09628.1"/>
    <property type="molecule type" value="Genomic_DNA"/>
</dbReference>
<dbReference type="Pfam" id="PF20469">
    <property type="entry name" value="OLD-like_TOPRIM"/>
    <property type="match status" value="1"/>
</dbReference>
<dbReference type="Proteomes" id="UP000245051">
    <property type="component" value="Chromosome"/>
</dbReference>
<evidence type="ECO:0000259" key="1">
    <source>
        <dbReference type="Pfam" id="PF13175"/>
    </source>
</evidence>
<dbReference type="InterPro" id="IPR027417">
    <property type="entry name" value="P-loop_NTPase"/>
</dbReference>
<feature type="domain" description="OLD protein-like TOPRIM" evidence="2">
    <location>
        <begin position="446"/>
        <end position="511"/>
    </location>
</feature>
<dbReference type="InterPro" id="IPR034139">
    <property type="entry name" value="TOPRIM_OLD"/>
</dbReference>
<dbReference type="Pfam" id="PF13175">
    <property type="entry name" value="AAA_15"/>
    <property type="match status" value="1"/>
</dbReference>
<gene>
    <name evidence="3" type="ORF">DDQ41_12620</name>
</gene>
<dbReference type="Gene3D" id="3.40.50.300">
    <property type="entry name" value="P-loop containing nucleotide triphosphate hydrolases"/>
    <property type="match status" value="1"/>
</dbReference>
<organism evidence="3 4">
    <name type="scientific">Streptomyces spongiicola</name>
    <dbReference type="NCBI Taxonomy" id="1690221"/>
    <lineage>
        <taxon>Bacteria</taxon>
        <taxon>Bacillati</taxon>
        <taxon>Actinomycetota</taxon>
        <taxon>Actinomycetes</taxon>
        <taxon>Kitasatosporales</taxon>
        <taxon>Streptomycetaceae</taxon>
        <taxon>Streptomyces</taxon>
    </lineage>
</organism>